<gene>
    <name evidence="2" type="ORF">BBIA_0421</name>
</gene>
<evidence type="ECO:0000313" key="2">
    <source>
        <dbReference type="EMBL" id="KFI52737.1"/>
    </source>
</evidence>
<dbReference type="EMBL" id="JGYN01000004">
    <property type="protein sequence ID" value="KFI52737.1"/>
    <property type="molecule type" value="Genomic_DNA"/>
</dbReference>
<keyword evidence="2" id="KW-0255">Endonuclease</keyword>
<keyword evidence="3" id="KW-1185">Reference proteome</keyword>
<dbReference type="OrthoDB" id="9811025at2"/>
<sequence>MSKTMFCRILIENVVYTFDQLWGSPSQVAGNDVPMDDRRRIVRLLRNMSVGRRNMLAKLDGNRYQFRYVGVVAVHECVFAILPKYYAPQSASAHDITMQEAIPPLVDVLEAIERYAKDNQQDKILFNPVMENVEVEQNTMGLYRSLLEDYAEYGAYTNTRQLHEYNGDGEIDWTRTIARVAPVMQRHRPAYMEMITSRRTHEQSNVIARIQQAMVTEISNIVATTGMNAIFRLPLMRPSTESLADLGGVSYLISVIEKERSVQFETRKKMLLHNMLLYLSSRSPAECTKVFAEGTGSFNLVWEGICKSVFADDGADMPHPRWTYRTSRRLLWPSGNSVHDTVNGSQDEKDAGDESDAQGTRLDANVHTLIPDVVTNVNDTECYILDAKYYVPRYRDADGNGKGGIAGAPGISDIIKQYFYMMALQNRNDHPRKVLGNAFIIPGRISPGERDTPFFLAQRGHVSLDFMKDVQGNLHRIPMFEMNPEQAIRLYISGNGSKRNALHYLRLMFPEPRHATDPAHTLRWSGIPLTGTPTVGLPLHTRQ</sequence>
<dbReference type="AlphaFoldDB" id="A0A087A1T7"/>
<dbReference type="RefSeq" id="WP_160268218.1">
    <property type="nucleotide sequence ID" value="NZ_JDUU01000006.1"/>
</dbReference>
<evidence type="ECO:0000256" key="1">
    <source>
        <dbReference type="SAM" id="MobiDB-lite"/>
    </source>
</evidence>
<evidence type="ECO:0000313" key="3">
    <source>
        <dbReference type="Proteomes" id="UP000029108"/>
    </source>
</evidence>
<dbReference type="Proteomes" id="UP000029108">
    <property type="component" value="Unassembled WGS sequence"/>
</dbReference>
<feature type="compositionally biased region" description="Polar residues" evidence="1">
    <location>
        <begin position="335"/>
        <end position="345"/>
    </location>
</feature>
<keyword evidence="2" id="KW-0378">Hydrolase</keyword>
<keyword evidence="2" id="KW-0540">Nuclease</keyword>
<proteinExistence type="predicted"/>
<dbReference type="GO" id="GO:0009036">
    <property type="term" value="F:type II site-specific deoxyribonuclease activity"/>
    <property type="evidence" value="ECO:0007669"/>
    <property type="project" value="UniProtKB-EC"/>
</dbReference>
<comment type="caution">
    <text evidence="2">The sequence shown here is derived from an EMBL/GenBank/DDBJ whole genome shotgun (WGS) entry which is preliminary data.</text>
</comment>
<organism evidence="2 3">
    <name type="scientific">Bifidobacterium biavatii DSM 23969</name>
    <dbReference type="NCBI Taxonomy" id="1437608"/>
    <lineage>
        <taxon>Bacteria</taxon>
        <taxon>Bacillati</taxon>
        <taxon>Actinomycetota</taxon>
        <taxon>Actinomycetes</taxon>
        <taxon>Bifidobacteriales</taxon>
        <taxon>Bifidobacteriaceae</taxon>
        <taxon>Bifidobacterium</taxon>
    </lineage>
</organism>
<dbReference type="eggNOG" id="ENOG502ZBUR">
    <property type="taxonomic scope" value="Bacteria"/>
</dbReference>
<reference evidence="2 3" key="1">
    <citation type="submission" date="2014-03" db="EMBL/GenBank/DDBJ databases">
        <title>Genomics of Bifidobacteria.</title>
        <authorList>
            <person name="Ventura M."/>
            <person name="Milani C."/>
            <person name="Lugli G.A."/>
        </authorList>
    </citation>
    <scope>NUCLEOTIDE SEQUENCE [LARGE SCALE GENOMIC DNA]</scope>
    <source>
        <strain evidence="2 3">DSM 23969</strain>
    </source>
</reference>
<dbReference type="InterPro" id="IPR018579">
    <property type="entry name" value="Restrct_endonuc_II_LlaJI"/>
</dbReference>
<accession>A0A087A1T7</accession>
<dbReference type="EC" id="3.1.21.4" evidence="2"/>
<dbReference type="Pfam" id="PF09563">
    <property type="entry name" value="RE_LlaJI"/>
    <property type="match status" value="2"/>
</dbReference>
<name>A0A087A1T7_9BIFI</name>
<feature type="region of interest" description="Disordered" evidence="1">
    <location>
        <begin position="335"/>
        <end position="358"/>
    </location>
</feature>
<protein>
    <submittedName>
        <fullName evidence="2">Restriction endonuclease, type II, LlaJI</fullName>
        <ecNumber evidence="2">3.1.21.4</ecNumber>
    </submittedName>
</protein>